<dbReference type="EMBL" id="CP123735">
    <property type="protein sequence ID" value="WGO85785.1"/>
    <property type="molecule type" value="Genomic_DNA"/>
</dbReference>
<proteinExistence type="predicted"/>
<dbReference type="EMBL" id="FMXC01000077">
    <property type="protein sequence ID" value="SDA74071.1"/>
    <property type="molecule type" value="Genomic_DNA"/>
</dbReference>
<dbReference type="AlphaFoldDB" id="A0AAX3UDN3"/>
<evidence type="ECO:0000313" key="1">
    <source>
        <dbReference type="EMBL" id="SDA74071.1"/>
    </source>
</evidence>
<sequence length="79" mass="9499">MVDQRLTRTQYQSEVIKKKAKEVVIPEIKPISQQELTHEVKEYEKNMKDIALWPFIGLINWTVNYPRINSEAWWLVSLR</sequence>
<keyword evidence="3" id="KW-1185">Reference proteome</keyword>
<protein>
    <submittedName>
        <fullName evidence="2">Uncharacterized protein</fullName>
    </submittedName>
</protein>
<dbReference type="RefSeq" id="WP_013851365.1">
    <property type="nucleotide sequence ID" value="NZ_CP123735.1"/>
</dbReference>
<reference evidence="2" key="3">
    <citation type="submission" date="2023-04" db="EMBL/GenBank/DDBJ databases">
        <authorList>
            <person name="Wang Y."/>
        </authorList>
    </citation>
    <scope>NUCLEOTIDE SEQUENCE</scope>
    <source>
        <strain evidence="2">ZW18</strain>
    </source>
</reference>
<gene>
    <name evidence="2" type="ORF">QEJ78_10860</name>
    <name evidence="1" type="ORF">SAMN02983011_02477</name>
</gene>
<evidence type="ECO:0000313" key="2">
    <source>
        <dbReference type="EMBL" id="WGO85785.1"/>
    </source>
</evidence>
<name>A0AAX3UDN3_9LACO</name>
<evidence type="ECO:0000313" key="3">
    <source>
        <dbReference type="Proteomes" id="UP000181860"/>
    </source>
</evidence>
<dbReference type="Proteomes" id="UP001242513">
    <property type="component" value="Chromosome"/>
</dbReference>
<reference evidence="1 3" key="1">
    <citation type="submission" date="2016-10" db="EMBL/GenBank/DDBJ databases">
        <authorList>
            <person name="Varghese N."/>
            <person name="Submissions S."/>
        </authorList>
    </citation>
    <scope>NUCLEOTIDE SEQUENCE [LARGE SCALE GENOMIC DNA]</scope>
    <source>
        <strain evidence="1 3">ATCC 43761</strain>
    </source>
</reference>
<accession>A0AAX3UDN3</accession>
<reference evidence="2" key="2">
    <citation type="journal article" date="2022" name="Food Funct.">
        <title>Lactobacillus kefiranofaciens ZW18 from Kefir enhances the anti-tumor effect of anti-programmed cell death 1 (PD-1) immunotherapy by modulating the gut microbiota.</title>
        <authorList>
            <person name="Zhao J."/>
            <person name="Wang Y."/>
            <person name="Wang J."/>
            <person name="Lv M."/>
            <person name="Zhou C."/>
            <person name="Jia L."/>
            <person name="Geng W."/>
        </authorList>
    </citation>
    <scope>NUCLEOTIDE SEQUENCE</scope>
    <source>
        <strain evidence="2">ZW18</strain>
    </source>
</reference>
<dbReference type="Proteomes" id="UP000181860">
    <property type="component" value="Unassembled WGS sequence"/>
</dbReference>
<evidence type="ECO:0000313" key="4">
    <source>
        <dbReference type="Proteomes" id="UP001242513"/>
    </source>
</evidence>
<organism evidence="2 4">
    <name type="scientific">Lactobacillus kefiranofaciens</name>
    <dbReference type="NCBI Taxonomy" id="267818"/>
    <lineage>
        <taxon>Bacteria</taxon>
        <taxon>Bacillati</taxon>
        <taxon>Bacillota</taxon>
        <taxon>Bacilli</taxon>
        <taxon>Lactobacillales</taxon>
        <taxon>Lactobacillaceae</taxon>
        <taxon>Lactobacillus</taxon>
    </lineage>
</organism>